<dbReference type="GO" id="GO:0005634">
    <property type="term" value="C:nucleus"/>
    <property type="evidence" value="ECO:0007669"/>
    <property type="project" value="UniProtKB-SubCell"/>
</dbReference>
<dbReference type="OrthoDB" id="428854at2759"/>
<feature type="compositionally biased region" description="Polar residues" evidence="11">
    <location>
        <begin position="308"/>
        <end position="326"/>
    </location>
</feature>
<sequence length="894" mass="99386">MPGQKRKMPSSEPEVKKTKIDQSLVESDKTQMPKKSLRGRPPKNKALETQSSKQKHKAQPREENGKPVRRSSRLKTPQKKSTRGRRRKDEGKPKVSGDKKSQNMSVLKKGDKKYVSRVKKEKPAISETIKTVATLFPVQIEHNYGRLLDLQSEEITLPKPDKIHVANISDLQLLHEPRVSKVEEHKELPTDPIEKITVSVDAKVDVMSKSPPPLEALFKVIQETSITKHSFAGKDISDMDELEVVNTCSLQDSVQSTDMAKVFLPDAEAFLDDDIEIEHCVVEIETYEDLEEEDTVKKQTGEAVTCKEVTSSPSLPQESATDSSQGLPKKQAMNPQARTKARLAALAEERAAAAKKPPPRQLNLLALCEEIADDIASDAPGTSDEKNIEQQQEASESTEVCETEKEASENAAPPETSSVDDLNTDDPKPEDGTAKKRFFLSQVSLPLKTQEKKKLSRYQRLRQVELQRDKLTWTRVKKLKSDQASQAGSSKETDAPSVSPSPATTPAQVPVPESVPKVGSNEPRRALPAQAPPMPNGITSPKPKPVVEYKAYTPRCKYSPDDFELDGLEEETSKPAAPKNEVKPEQSSSSAKVQPKQAVERKPCVPTTADNKLKPSPQQEPDQKTQTENSNRENSSVEPGAEQKKEDKTSPKPASTAAQSGNDAGQKAFGAVTCNVCGMLYSPTSPEDESQHLLFHNQFISAVRYVGWKKERILGEYPDGKIILVLPDDPKYALKKVEEIREMVDNDLGFQQVETKVPSQTKTFLFISNDKKVTGCLIAEHIQEGYRVIEESVPEGSEGEKVMYERQRAWCCSTVPEPALCGISRIWVFSMMRRRGIASRMIECLRNNFIYGSHLSKDEIAFSDPTPDGKLFATHYCGTSQFLVYNFVSGNRST</sequence>
<keyword evidence="7" id="KW-0539">Nucleus</keyword>
<keyword evidence="5" id="KW-0863">Zinc-finger</keyword>
<reference evidence="14" key="1">
    <citation type="submission" date="2025-08" db="UniProtKB">
        <authorList>
            <consortium name="Ensembl"/>
        </authorList>
    </citation>
    <scope>IDENTIFICATION</scope>
</reference>
<evidence type="ECO:0000256" key="3">
    <source>
        <dbReference type="ARBA" id="ARBA00022679"/>
    </source>
</evidence>
<name>A0A671S9Y0_9TELE</name>
<dbReference type="KEGG" id="sanh:107667160"/>
<keyword evidence="3" id="KW-0808">Transferase</keyword>
<evidence type="ECO:0008006" key="16">
    <source>
        <dbReference type="Google" id="ProtNLM"/>
    </source>
</evidence>
<evidence type="ECO:0000256" key="2">
    <source>
        <dbReference type="ARBA" id="ARBA00005816"/>
    </source>
</evidence>
<dbReference type="InterPro" id="IPR028009">
    <property type="entry name" value="ESCO_Acetyltransf_dom"/>
</dbReference>
<dbReference type="Ensembl" id="ENSSANT00000098267.1">
    <property type="protein sequence ID" value="ENSSANP00000092517.1"/>
    <property type="gene ID" value="ENSSANG00000045648.1"/>
</dbReference>
<dbReference type="Pfam" id="PF13880">
    <property type="entry name" value="Acetyltransf_13"/>
    <property type="match status" value="1"/>
</dbReference>
<evidence type="ECO:0000313" key="14">
    <source>
        <dbReference type="Ensembl" id="ENSSANP00000092517.1"/>
    </source>
</evidence>
<keyword evidence="9" id="KW-0012">Acyltransferase</keyword>
<dbReference type="InterPro" id="IPR028005">
    <property type="entry name" value="AcTrfase_ESCO_Znf_dom"/>
</dbReference>
<gene>
    <name evidence="14" type="primary">esco1</name>
</gene>
<feature type="region of interest" description="Disordered" evidence="11">
    <location>
        <begin position="376"/>
        <end position="665"/>
    </location>
</feature>
<feature type="domain" description="N-acetyltransferase ESCO zinc-finger" evidence="12">
    <location>
        <begin position="661"/>
        <end position="698"/>
    </location>
</feature>
<feature type="compositionally biased region" description="Low complexity" evidence="11">
    <location>
        <begin position="495"/>
        <end position="507"/>
    </location>
</feature>
<evidence type="ECO:0000259" key="13">
    <source>
        <dbReference type="Pfam" id="PF13880"/>
    </source>
</evidence>
<evidence type="ECO:0000256" key="7">
    <source>
        <dbReference type="ARBA" id="ARBA00023242"/>
    </source>
</evidence>
<evidence type="ECO:0000256" key="9">
    <source>
        <dbReference type="ARBA" id="ARBA00023315"/>
    </source>
</evidence>
<evidence type="ECO:0000256" key="8">
    <source>
        <dbReference type="ARBA" id="ARBA00023306"/>
    </source>
</evidence>
<protein>
    <recommendedName>
        <fullName evidence="16">N-acetyltransferase ESCO1</fullName>
    </recommendedName>
</protein>
<dbReference type="GO" id="GO:0061733">
    <property type="term" value="F:protein-lysine-acetyltransferase activity"/>
    <property type="evidence" value="ECO:0007669"/>
    <property type="project" value="TreeGrafter"/>
</dbReference>
<evidence type="ECO:0000259" key="12">
    <source>
        <dbReference type="Pfam" id="PF13878"/>
    </source>
</evidence>
<feature type="compositionally biased region" description="Polar residues" evidence="11">
    <location>
        <begin position="389"/>
        <end position="400"/>
    </location>
</feature>
<comment type="catalytic activity">
    <reaction evidence="10">
        <text>L-lysyl-[protein] + acetyl-CoA = N(6)-acetyl-L-lysyl-[protein] + CoA + H(+)</text>
        <dbReference type="Rhea" id="RHEA:45948"/>
        <dbReference type="Rhea" id="RHEA-COMP:9752"/>
        <dbReference type="Rhea" id="RHEA-COMP:10731"/>
        <dbReference type="ChEBI" id="CHEBI:15378"/>
        <dbReference type="ChEBI" id="CHEBI:29969"/>
        <dbReference type="ChEBI" id="CHEBI:57287"/>
        <dbReference type="ChEBI" id="CHEBI:57288"/>
        <dbReference type="ChEBI" id="CHEBI:61930"/>
    </reaction>
</comment>
<evidence type="ECO:0000256" key="10">
    <source>
        <dbReference type="ARBA" id="ARBA00047902"/>
    </source>
</evidence>
<feature type="compositionally biased region" description="Polar residues" evidence="11">
    <location>
        <begin position="616"/>
        <end position="637"/>
    </location>
</feature>
<accession>A0A671S9Y0</accession>
<dbReference type="AlphaFoldDB" id="A0A671S9Y0"/>
<feature type="compositionally biased region" description="Acidic residues" evidence="11">
    <location>
        <begin position="561"/>
        <end position="570"/>
    </location>
</feature>
<dbReference type="CTD" id="114799"/>
<dbReference type="Proteomes" id="UP000472260">
    <property type="component" value="Unassembled WGS sequence"/>
</dbReference>
<feature type="domain" description="N-acetyltransferase ESCO acetyl-transferase" evidence="13">
    <location>
        <begin position="817"/>
        <end position="885"/>
    </location>
</feature>
<feature type="compositionally biased region" description="Basic and acidic residues" evidence="11">
    <location>
        <begin position="13"/>
        <end position="31"/>
    </location>
</feature>
<evidence type="ECO:0000256" key="11">
    <source>
        <dbReference type="SAM" id="MobiDB-lite"/>
    </source>
</evidence>
<feature type="compositionally biased region" description="Polar residues" evidence="11">
    <location>
        <begin position="652"/>
        <end position="663"/>
    </location>
</feature>
<dbReference type="GO" id="GO:0008270">
    <property type="term" value="F:zinc ion binding"/>
    <property type="evidence" value="ECO:0007669"/>
    <property type="project" value="UniProtKB-KW"/>
</dbReference>
<feature type="compositionally biased region" description="Basic and acidic residues" evidence="11">
    <location>
        <begin position="641"/>
        <end position="650"/>
    </location>
</feature>
<feature type="compositionally biased region" description="Basic residues" evidence="11">
    <location>
        <begin position="67"/>
        <end position="86"/>
    </location>
</feature>
<dbReference type="GeneID" id="107667160"/>
<keyword evidence="8" id="KW-0131">Cell cycle</keyword>
<feature type="compositionally biased region" description="Basic and acidic residues" evidence="11">
    <location>
        <begin position="425"/>
        <end position="434"/>
    </location>
</feature>
<comment type="similarity">
    <text evidence="2">Belongs to the acetyltransferase family. ECO subfamily.</text>
</comment>
<evidence type="ECO:0000256" key="4">
    <source>
        <dbReference type="ARBA" id="ARBA00022723"/>
    </source>
</evidence>
<organism evidence="14 15">
    <name type="scientific">Sinocyclocheilus anshuiensis</name>
    <dbReference type="NCBI Taxonomy" id="1608454"/>
    <lineage>
        <taxon>Eukaryota</taxon>
        <taxon>Metazoa</taxon>
        <taxon>Chordata</taxon>
        <taxon>Craniata</taxon>
        <taxon>Vertebrata</taxon>
        <taxon>Euteleostomi</taxon>
        <taxon>Actinopterygii</taxon>
        <taxon>Neopterygii</taxon>
        <taxon>Teleostei</taxon>
        <taxon>Ostariophysi</taxon>
        <taxon>Cypriniformes</taxon>
        <taxon>Cyprinidae</taxon>
        <taxon>Cyprininae</taxon>
        <taxon>Sinocyclocheilus</taxon>
    </lineage>
</organism>
<keyword evidence="4" id="KW-0479">Metal-binding</keyword>
<feature type="region of interest" description="Disordered" evidence="11">
    <location>
        <begin position="292"/>
        <end position="358"/>
    </location>
</feature>
<dbReference type="PANTHER" id="PTHR45884">
    <property type="entry name" value="N-ACETYLTRANSFERASE ECO"/>
    <property type="match status" value="1"/>
</dbReference>
<dbReference type="RefSeq" id="XP_016314238.1">
    <property type="nucleotide sequence ID" value="XM_016458752.1"/>
</dbReference>
<reference evidence="14" key="2">
    <citation type="submission" date="2025-09" db="UniProtKB">
        <authorList>
            <consortium name="Ensembl"/>
        </authorList>
    </citation>
    <scope>IDENTIFICATION</scope>
</reference>
<evidence type="ECO:0000313" key="15">
    <source>
        <dbReference type="Proteomes" id="UP000472260"/>
    </source>
</evidence>
<dbReference type="Pfam" id="PF13878">
    <property type="entry name" value="zf-C2H2_3"/>
    <property type="match status" value="1"/>
</dbReference>
<keyword evidence="15" id="KW-1185">Reference proteome</keyword>
<feature type="region of interest" description="Disordered" evidence="11">
    <location>
        <begin position="1"/>
        <end position="114"/>
    </location>
</feature>
<dbReference type="GO" id="GO:0000785">
    <property type="term" value="C:chromatin"/>
    <property type="evidence" value="ECO:0007669"/>
    <property type="project" value="TreeGrafter"/>
</dbReference>
<feature type="compositionally biased region" description="Basic and acidic residues" evidence="11">
    <location>
        <begin position="87"/>
        <end position="101"/>
    </location>
</feature>
<dbReference type="PANTHER" id="PTHR45884:SF1">
    <property type="entry name" value="N-ACETYLTRANSFERASE ESCO1"/>
    <property type="match status" value="1"/>
</dbReference>
<keyword evidence="6" id="KW-0862">Zinc</keyword>
<comment type="subcellular location">
    <subcellularLocation>
        <location evidence="1">Nucleus</location>
    </subcellularLocation>
</comment>
<evidence type="ECO:0000256" key="1">
    <source>
        <dbReference type="ARBA" id="ARBA00004123"/>
    </source>
</evidence>
<dbReference type="RefSeq" id="XP_016314239.1">
    <property type="nucleotide sequence ID" value="XM_016458753.1"/>
</dbReference>
<feature type="compositionally biased region" description="Basic and acidic residues" evidence="11">
    <location>
        <begin position="462"/>
        <end position="472"/>
    </location>
</feature>
<evidence type="ECO:0000256" key="5">
    <source>
        <dbReference type="ARBA" id="ARBA00022771"/>
    </source>
</evidence>
<evidence type="ECO:0000256" key="6">
    <source>
        <dbReference type="ARBA" id="ARBA00022833"/>
    </source>
</evidence>
<dbReference type="GO" id="GO:0007064">
    <property type="term" value="P:mitotic sister chromatid cohesion"/>
    <property type="evidence" value="ECO:0007669"/>
    <property type="project" value="TreeGrafter"/>
</dbReference>
<proteinExistence type="inferred from homology"/>